<dbReference type="PROSITE" id="PS50887">
    <property type="entry name" value="GGDEF"/>
    <property type="match status" value="1"/>
</dbReference>
<comment type="cofactor">
    <cofactor evidence="1">
        <name>Mg(2+)</name>
        <dbReference type="ChEBI" id="CHEBI:18420"/>
    </cofactor>
</comment>
<dbReference type="PANTHER" id="PTHR46663">
    <property type="entry name" value="DIGUANYLATE CYCLASE DGCT-RELATED"/>
    <property type="match status" value="1"/>
</dbReference>
<dbReference type="Proteomes" id="UP000275281">
    <property type="component" value="Unassembled WGS sequence"/>
</dbReference>
<keyword evidence="4" id="KW-1185">Reference proteome</keyword>
<dbReference type="InterPro" id="IPR052163">
    <property type="entry name" value="DGC-Regulatory_Protein"/>
</dbReference>
<dbReference type="CDD" id="cd01949">
    <property type="entry name" value="GGDEF"/>
    <property type="match status" value="1"/>
</dbReference>
<organism evidence="3 4">
    <name type="scientific">Alteromonas sediminis</name>
    <dbReference type="NCBI Taxonomy" id="2259342"/>
    <lineage>
        <taxon>Bacteria</taxon>
        <taxon>Pseudomonadati</taxon>
        <taxon>Pseudomonadota</taxon>
        <taxon>Gammaproteobacteria</taxon>
        <taxon>Alteromonadales</taxon>
        <taxon>Alteromonadaceae</taxon>
        <taxon>Alteromonas/Salinimonas group</taxon>
        <taxon>Alteromonas</taxon>
    </lineage>
</organism>
<dbReference type="InterPro" id="IPR029787">
    <property type="entry name" value="Nucleotide_cyclase"/>
</dbReference>
<dbReference type="FunFam" id="3.30.70.270:FF:000001">
    <property type="entry name" value="Diguanylate cyclase domain protein"/>
    <property type="match status" value="1"/>
</dbReference>
<evidence type="ECO:0000313" key="3">
    <source>
        <dbReference type="EMBL" id="RPJ64931.1"/>
    </source>
</evidence>
<dbReference type="Gene3D" id="3.30.70.270">
    <property type="match status" value="1"/>
</dbReference>
<dbReference type="SUPFAM" id="SSF55073">
    <property type="entry name" value="Nucleotide cyclase"/>
    <property type="match status" value="1"/>
</dbReference>
<dbReference type="GO" id="GO:0003824">
    <property type="term" value="F:catalytic activity"/>
    <property type="evidence" value="ECO:0007669"/>
    <property type="project" value="UniProtKB-ARBA"/>
</dbReference>
<dbReference type="SMART" id="SM00267">
    <property type="entry name" value="GGDEF"/>
    <property type="match status" value="1"/>
</dbReference>
<gene>
    <name evidence="3" type="ORF">DRW07_16540</name>
</gene>
<proteinExistence type="predicted"/>
<evidence type="ECO:0000256" key="1">
    <source>
        <dbReference type="ARBA" id="ARBA00001946"/>
    </source>
</evidence>
<feature type="domain" description="GGDEF" evidence="2">
    <location>
        <begin position="195"/>
        <end position="322"/>
    </location>
</feature>
<sequence length="322" mass="35618">MCLSFFIKTRSYCKIQEQNVDTYTASHFENTAPEAVLPFHSNTIADDVSLINQVLLHLIKTIDIEELITTYYQQIKRFLPLTAISLRCAEIDLFRGAHSTGAKNPASVTLPSPVKTGKSAHSPTLYYWFSRDLSAGEQQLTKKLHGVFCHPLDHALHLGRLASLATRDSLTGLGNRASFDEDICNKLSAVKRKDSAFALVMFDLDNFKSVNDNFGHETGDLVLSEAAACIACALRANDKAYRFGGDEFCCIVDTFNSATVDRIAQRISGKFDKSVLLSKHAVTVSIGASISMPDDSPIDLFRRADEALYNVKKQGKYGYQMA</sequence>
<dbReference type="AlphaFoldDB" id="A0A3N5YJS1"/>
<comment type="caution">
    <text evidence="3">The sequence shown here is derived from an EMBL/GenBank/DDBJ whole genome shotgun (WGS) entry which is preliminary data.</text>
</comment>
<dbReference type="EMBL" id="RPOK01000006">
    <property type="protein sequence ID" value="RPJ64931.1"/>
    <property type="molecule type" value="Genomic_DNA"/>
</dbReference>
<dbReference type="InterPro" id="IPR000160">
    <property type="entry name" value="GGDEF_dom"/>
</dbReference>
<name>A0A3N5YJS1_9ALTE</name>
<dbReference type="Pfam" id="PF00990">
    <property type="entry name" value="GGDEF"/>
    <property type="match status" value="1"/>
</dbReference>
<evidence type="ECO:0000259" key="2">
    <source>
        <dbReference type="PROSITE" id="PS50887"/>
    </source>
</evidence>
<dbReference type="NCBIfam" id="TIGR00254">
    <property type="entry name" value="GGDEF"/>
    <property type="match status" value="1"/>
</dbReference>
<dbReference type="InterPro" id="IPR043128">
    <property type="entry name" value="Rev_trsase/Diguanyl_cyclase"/>
</dbReference>
<accession>A0A3N5YJS1</accession>
<protein>
    <submittedName>
        <fullName evidence="3">GGDEF domain-containing protein</fullName>
    </submittedName>
</protein>
<dbReference type="PANTHER" id="PTHR46663:SF2">
    <property type="entry name" value="GGDEF DOMAIN-CONTAINING PROTEIN"/>
    <property type="match status" value="1"/>
</dbReference>
<reference evidence="3 4" key="1">
    <citation type="submission" date="2018-11" db="EMBL/GenBank/DDBJ databases">
        <authorList>
            <person name="Ye M.-Q."/>
            <person name="Du Z.-J."/>
        </authorList>
    </citation>
    <scope>NUCLEOTIDE SEQUENCE [LARGE SCALE GENOMIC DNA]</scope>
    <source>
        <strain evidence="3 4">U0105</strain>
    </source>
</reference>
<evidence type="ECO:0000313" key="4">
    <source>
        <dbReference type="Proteomes" id="UP000275281"/>
    </source>
</evidence>
<dbReference type="OrthoDB" id="9812260at2"/>